<organism evidence="1 2">
    <name type="scientific">Microbacterium maritypicum</name>
    <name type="common">Microbacterium liquefaciens</name>
    <dbReference type="NCBI Taxonomy" id="33918"/>
    <lineage>
        <taxon>Bacteria</taxon>
        <taxon>Bacillati</taxon>
        <taxon>Actinomycetota</taxon>
        <taxon>Actinomycetes</taxon>
        <taxon>Micrococcales</taxon>
        <taxon>Microbacteriaceae</taxon>
        <taxon>Microbacterium</taxon>
    </lineage>
</organism>
<gene>
    <name evidence="1" type="ORF">NMQ05_14695</name>
</gene>
<proteinExistence type="predicted"/>
<dbReference type="EMBL" id="CP101471">
    <property type="protein sequence ID" value="UTT52312.1"/>
    <property type="molecule type" value="Genomic_DNA"/>
</dbReference>
<dbReference type="Proteomes" id="UP001060245">
    <property type="component" value="Chromosome"/>
</dbReference>
<keyword evidence="2" id="KW-1185">Reference proteome</keyword>
<sequence>MTITDLTHRELMTVEEVAEETRRTVASVRWLLHTKQLKSGKVGGRRLIRRSDLEAWIEAGFTEAG</sequence>
<evidence type="ECO:0000313" key="1">
    <source>
        <dbReference type="EMBL" id="UTT52312.1"/>
    </source>
</evidence>
<protein>
    <submittedName>
        <fullName evidence="1">Helix-turn-helix domain-containing protein</fullName>
    </submittedName>
</protein>
<reference evidence="1" key="1">
    <citation type="submission" date="2022-07" db="EMBL/GenBank/DDBJ databases">
        <title>Complete genome of DND4.</title>
        <authorList>
            <person name="Cao G."/>
        </authorList>
    </citation>
    <scope>NUCLEOTIDE SEQUENCE</scope>
    <source>
        <strain evidence="1">DND4</strain>
    </source>
</reference>
<accession>A0ACD4B4D1</accession>
<evidence type="ECO:0000313" key="2">
    <source>
        <dbReference type="Proteomes" id="UP001060245"/>
    </source>
</evidence>
<name>A0ACD4B4D1_MICMQ</name>